<organism evidence="3 4">
    <name type="scientific">Lishizhenia tianjinensis</name>
    <dbReference type="NCBI Taxonomy" id="477690"/>
    <lineage>
        <taxon>Bacteria</taxon>
        <taxon>Pseudomonadati</taxon>
        <taxon>Bacteroidota</taxon>
        <taxon>Flavobacteriia</taxon>
        <taxon>Flavobacteriales</taxon>
        <taxon>Crocinitomicaceae</taxon>
        <taxon>Lishizhenia</taxon>
    </lineage>
</organism>
<gene>
    <name evidence="3" type="ORF">SAMN05216474_0224</name>
</gene>
<dbReference type="SUPFAM" id="SSF52833">
    <property type="entry name" value="Thioredoxin-like"/>
    <property type="match status" value="1"/>
</dbReference>
<dbReference type="STRING" id="477690.SAMN05216474_0224"/>
<dbReference type="PROSITE" id="PS00194">
    <property type="entry name" value="THIOREDOXIN_1"/>
    <property type="match status" value="1"/>
</dbReference>
<dbReference type="InterPro" id="IPR036249">
    <property type="entry name" value="Thioredoxin-like_sf"/>
</dbReference>
<dbReference type="PANTHER" id="PTHR42899:SF1">
    <property type="entry name" value="SPERMATOGENESIS-ASSOCIATED PROTEIN 20"/>
    <property type="match status" value="1"/>
</dbReference>
<reference evidence="3 4" key="1">
    <citation type="submission" date="2016-10" db="EMBL/GenBank/DDBJ databases">
        <authorList>
            <person name="de Groot N.N."/>
        </authorList>
    </citation>
    <scope>NUCLEOTIDE SEQUENCE [LARGE SCALE GENOMIC DNA]</scope>
    <source>
        <strain evidence="3 4">CGMCC 1.7005</strain>
    </source>
</reference>
<dbReference type="OrthoDB" id="9811036at2"/>
<evidence type="ECO:0000256" key="1">
    <source>
        <dbReference type="ARBA" id="ARBA00023284"/>
    </source>
</evidence>
<dbReference type="Proteomes" id="UP000236454">
    <property type="component" value="Unassembled WGS sequence"/>
</dbReference>
<dbReference type="PROSITE" id="PS51257">
    <property type="entry name" value="PROKAR_LIPOPROTEIN"/>
    <property type="match status" value="1"/>
</dbReference>
<evidence type="ECO:0000313" key="3">
    <source>
        <dbReference type="EMBL" id="SFT38010.1"/>
    </source>
</evidence>
<dbReference type="PANTHER" id="PTHR42899">
    <property type="entry name" value="SPERMATOGENESIS-ASSOCIATED PROTEIN 20"/>
    <property type="match status" value="1"/>
</dbReference>
<evidence type="ECO:0000313" key="4">
    <source>
        <dbReference type="Proteomes" id="UP000236454"/>
    </source>
</evidence>
<keyword evidence="1" id="KW-0676">Redox-active center</keyword>
<dbReference type="InterPro" id="IPR004879">
    <property type="entry name" value="Ssp411-like_TRX"/>
</dbReference>
<accession>A0A1I6XI67</accession>
<feature type="domain" description="Spermatogenesis-associated protein 20-like TRX" evidence="2">
    <location>
        <begin position="37"/>
        <end position="111"/>
    </location>
</feature>
<protein>
    <recommendedName>
        <fullName evidence="2">Spermatogenesis-associated protein 20-like TRX domain-containing protein</fullName>
    </recommendedName>
</protein>
<evidence type="ECO:0000259" key="2">
    <source>
        <dbReference type="Pfam" id="PF03190"/>
    </source>
</evidence>
<dbReference type="InterPro" id="IPR024705">
    <property type="entry name" value="Ssp411"/>
</dbReference>
<dbReference type="EMBL" id="FPAS01000001">
    <property type="protein sequence ID" value="SFT38010.1"/>
    <property type="molecule type" value="Genomic_DNA"/>
</dbReference>
<dbReference type="AlphaFoldDB" id="A0A1I6XI67"/>
<sequence length="170" mass="19500">MRGFTYTILGLGLLLFSCANLKDKKEAEITETTHKVTTINDSTVHWYGMEEGISLAQKQNKLIFVDVYTDWCGWCKKMDASTFKDKEVIKALNQDYIAVKFDGEEKDTVNFFGTDYKFVNNGRRGYHELAAVLLDGRLSYPSFVVLNNNGNREKKLIGFMNPEQFLTQLK</sequence>
<dbReference type="RefSeq" id="WP_090245390.1">
    <property type="nucleotide sequence ID" value="NZ_FPAS01000001.1"/>
</dbReference>
<dbReference type="Gene3D" id="3.40.30.10">
    <property type="entry name" value="Glutaredoxin"/>
    <property type="match status" value="1"/>
</dbReference>
<dbReference type="Pfam" id="PF03190">
    <property type="entry name" value="Thioredox_DsbH"/>
    <property type="match status" value="1"/>
</dbReference>
<dbReference type="InterPro" id="IPR017937">
    <property type="entry name" value="Thioredoxin_CS"/>
</dbReference>
<name>A0A1I6XI67_9FLAO</name>
<keyword evidence="4" id="KW-1185">Reference proteome</keyword>
<proteinExistence type="predicted"/>